<sequence>ECLPKKRLQVVKLEKPSFQKPLLGVPPLGGENVGLAPVPGGHNDIVVSLYDIMRAPVTLQQDDIRLIKYIQEKYLYPPSIAAYNLKHPDNEDPSIGQSTQIRNILGDKVENGFFIECGALDGETRSNTLVFEKRLGWKGVLIEADPKNFGLVMEKNRKAHAVSACLSTEPYPNKVMFEQNFNIGKISNLQANQQQVKGYAEVQCLPLYSILLALNRTSVDYFSLDVEGMDLQVLQTIPWNKIDIKTLSVEFYHDDEGKGTLRKFMEEKGYTVYTEVTHPNNYANDFIFYRNDIIPKIPKA</sequence>
<organism evidence="2 3">
    <name type="scientific">Meganyctiphanes norvegica</name>
    <name type="common">Northern krill</name>
    <name type="synonym">Thysanopoda norvegica</name>
    <dbReference type="NCBI Taxonomy" id="48144"/>
    <lineage>
        <taxon>Eukaryota</taxon>
        <taxon>Metazoa</taxon>
        <taxon>Ecdysozoa</taxon>
        <taxon>Arthropoda</taxon>
        <taxon>Crustacea</taxon>
        <taxon>Multicrustacea</taxon>
        <taxon>Malacostraca</taxon>
        <taxon>Eumalacostraca</taxon>
        <taxon>Eucarida</taxon>
        <taxon>Euphausiacea</taxon>
        <taxon>Euphausiidae</taxon>
        <taxon>Meganyctiphanes</taxon>
    </lineage>
</organism>
<dbReference type="GO" id="GO:0031902">
    <property type="term" value="C:late endosome membrane"/>
    <property type="evidence" value="ECO:0007669"/>
    <property type="project" value="TreeGrafter"/>
</dbReference>
<dbReference type="GO" id="GO:0006888">
    <property type="term" value="P:endoplasmic reticulum to Golgi vesicle-mediated transport"/>
    <property type="evidence" value="ECO:0007669"/>
    <property type="project" value="TreeGrafter"/>
</dbReference>
<dbReference type="GO" id="GO:0016197">
    <property type="term" value="P:endosomal transport"/>
    <property type="evidence" value="ECO:0007669"/>
    <property type="project" value="TreeGrafter"/>
</dbReference>
<name>A0AAV2QJV9_MEGNR</name>
<feature type="domain" description="Methyltransferase FkbM" evidence="1">
    <location>
        <begin position="116"/>
        <end position="271"/>
    </location>
</feature>
<protein>
    <recommendedName>
        <fullName evidence="1">Methyltransferase FkbM domain-containing protein</fullName>
    </recommendedName>
</protein>
<dbReference type="SUPFAM" id="SSF53335">
    <property type="entry name" value="S-adenosyl-L-methionine-dependent methyltransferases"/>
    <property type="match status" value="1"/>
</dbReference>
<dbReference type="InterPro" id="IPR006342">
    <property type="entry name" value="FkbM_mtfrase"/>
</dbReference>
<comment type="caution">
    <text evidence="2">The sequence shown here is derived from an EMBL/GenBank/DDBJ whole genome shotgun (WGS) entry which is preliminary data.</text>
</comment>
<dbReference type="InterPro" id="IPR053202">
    <property type="entry name" value="EGF_Rcpt_Signaling_Reg"/>
</dbReference>
<dbReference type="Proteomes" id="UP001497623">
    <property type="component" value="Unassembled WGS sequence"/>
</dbReference>
<accession>A0AAV2QJV9</accession>
<evidence type="ECO:0000313" key="2">
    <source>
        <dbReference type="EMBL" id="CAL4084671.1"/>
    </source>
</evidence>
<dbReference type="PANTHER" id="PTHR34009">
    <property type="entry name" value="PROTEIN STAR"/>
    <property type="match status" value="1"/>
</dbReference>
<feature type="non-terminal residue" evidence="2">
    <location>
        <position position="1"/>
    </location>
</feature>
<dbReference type="EMBL" id="CAXKWB010006857">
    <property type="protein sequence ID" value="CAL4084671.1"/>
    <property type="molecule type" value="Genomic_DNA"/>
</dbReference>
<dbReference type="GO" id="GO:0005886">
    <property type="term" value="C:plasma membrane"/>
    <property type="evidence" value="ECO:0007669"/>
    <property type="project" value="TreeGrafter"/>
</dbReference>
<gene>
    <name evidence="2" type="ORF">MNOR_LOCUS12480</name>
</gene>
<evidence type="ECO:0000259" key="1">
    <source>
        <dbReference type="Pfam" id="PF05050"/>
    </source>
</evidence>
<keyword evidence="3" id="KW-1185">Reference proteome</keyword>
<dbReference type="GO" id="GO:0005789">
    <property type="term" value="C:endoplasmic reticulum membrane"/>
    <property type="evidence" value="ECO:0007669"/>
    <property type="project" value="TreeGrafter"/>
</dbReference>
<dbReference type="PANTHER" id="PTHR34009:SF2">
    <property type="entry name" value="PROTEIN STAR"/>
    <property type="match status" value="1"/>
</dbReference>
<dbReference type="Gene3D" id="3.40.50.150">
    <property type="entry name" value="Vaccinia Virus protein VP39"/>
    <property type="match status" value="1"/>
</dbReference>
<dbReference type="AlphaFoldDB" id="A0AAV2QJV9"/>
<proteinExistence type="predicted"/>
<dbReference type="InterPro" id="IPR029063">
    <property type="entry name" value="SAM-dependent_MTases_sf"/>
</dbReference>
<reference evidence="2 3" key="1">
    <citation type="submission" date="2024-05" db="EMBL/GenBank/DDBJ databases">
        <authorList>
            <person name="Wallberg A."/>
        </authorList>
    </citation>
    <scope>NUCLEOTIDE SEQUENCE [LARGE SCALE GENOMIC DNA]</scope>
</reference>
<evidence type="ECO:0000313" key="3">
    <source>
        <dbReference type="Proteomes" id="UP001497623"/>
    </source>
</evidence>
<dbReference type="Pfam" id="PF05050">
    <property type="entry name" value="Methyltransf_21"/>
    <property type="match status" value="1"/>
</dbReference>
<dbReference type="GO" id="GO:0005794">
    <property type="term" value="C:Golgi apparatus"/>
    <property type="evidence" value="ECO:0007669"/>
    <property type="project" value="TreeGrafter"/>
</dbReference>